<keyword evidence="3" id="KW-1185">Reference proteome</keyword>
<organism evidence="2 3">
    <name type="scientific">Pseudoxanthomonas gei</name>
    <dbReference type="NCBI Taxonomy" id="1383030"/>
    <lineage>
        <taxon>Bacteria</taxon>
        <taxon>Pseudomonadati</taxon>
        <taxon>Pseudomonadota</taxon>
        <taxon>Gammaproteobacteria</taxon>
        <taxon>Lysobacterales</taxon>
        <taxon>Lysobacteraceae</taxon>
        <taxon>Pseudoxanthomonas</taxon>
    </lineage>
</organism>
<reference evidence="2 3" key="1">
    <citation type="submission" date="2018-07" db="EMBL/GenBank/DDBJ databases">
        <title>Whole genome Sequencing of Pseudoxanthomonas gei KCTC 32298 (T).</title>
        <authorList>
            <person name="Kumar S."/>
            <person name="Bansal K."/>
            <person name="Kaur A."/>
            <person name="Patil P."/>
            <person name="Sharma S."/>
            <person name="Patil P.B."/>
        </authorList>
    </citation>
    <scope>NUCLEOTIDE SEQUENCE [LARGE SCALE GENOMIC DNA]</scope>
    <source>
        <strain evidence="2 3">KCTC 32298</strain>
    </source>
</reference>
<dbReference type="GO" id="GO:0008168">
    <property type="term" value="F:methyltransferase activity"/>
    <property type="evidence" value="ECO:0007669"/>
    <property type="project" value="UniProtKB-KW"/>
</dbReference>
<feature type="domain" description="Methyltransferase type 12" evidence="1">
    <location>
        <begin position="53"/>
        <end position="125"/>
    </location>
</feature>
<dbReference type="SUPFAM" id="SSF53335">
    <property type="entry name" value="S-adenosyl-L-methionine-dependent methyltransferases"/>
    <property type="match status" value="1"/>
</dbReference>
<dbReference type="GO" id="GO:0032259">
    <property type="term" value="P:methylation"/>
    <property type="evidence" value="ECO:0007669"/>
    <property type="project" value="UniProtKB-KW"/>
</dbReference>
<evidence type="ECO:0000313" key="2">
    <source>
        <dbReference type="EMBL" id="NDK38343.1"/>
    </source>
</evidence>
<dbReference type="Gene3D" id="3.40.50.150">
    <property type="entry name" value="Vaccinia Virus protein VP39"/>
    <property type="match status" value="1"/>
</dbReference>
<dbReference type="InterPro" id="IPR013217">
    <property type="entry name" value="Methyltransf_12"/>
</dbReference>
<dbReference type="EMBL" id="QOVG01000003">
    <property type="protein sequence ID" value="NDK38343.1"/>
    <property type="molecule type" value="Genomic_DNA"/>
</dbReference>
<sequence>MSEKVDFDKYTDNYNELLREGTGFFSSSEEYFARYKVELVREALGSQPVNRILEYGCGIGRNIPYLQAAFPAAEIIGTDISEASLATAATENKGVRFEVEAPGLDLGKFDLIFVAGVYHHIPRAERLPATELLATRLQSQGSACVFEHNPFNPVTRRIVDTCPYDADAVLLKPSELRGLFGQAGLAVRSSAYCLFVPPRLSWLSPVEKHLGWLPLGGQYWVRAGLS</sequence>
<dbReference type="RefSeq" id="WP_162348908.1">
    <property type="nucleotide sequence ID" value="NZ_QOVG01000003.1"/>
</dbReference>
<protein>
    <submittedName>
        <fullName evidence="2">Methyltransferase domain-containing protein</fullName>
    </submittedName>
</protein>
<evidence type="ECO:0000259" key="1">
    <source>
        <dbReference type="Pfam" id="PF08242"/>
    </source>
</evidence>
<dbReference type="InterPro" id="IPR029063">
    <property type="entry name" value="SAM-dependent_MTases_sf"/>
</dbReference>
<comment type="caution">
    <text evidence="2">The sequence shown here is derived from an EMBL/GenBank/DDBJ whole genome shotgun (WGS) entry which is preliminary data.</text>
</comment>
<evidence type="ECO:0000313" key="3">
    <source>
        <dbReference type="Proteomes" id="UP001429354"/>
    </source>
</evidence>
<dbReference type="Proteomes" id="UP001429354">
    <property type="component" value="Unassembled WGS sequence"/>
</dbReference>
<keyword evidence="2" id="KW-0489">Methyltransferase</keyword>
<proteinExistence type="predicted"/>
<dbReference type="Pfam" id="PF08242">
    <property type="entry name" value="Methyltransf_12"/>
    <property type="match status" value="1"/>
</dbReference>
<gene>
    <name evidence="2" type="ORF">DT603_05740</name>
</gene>
<keyword evidence="2" id="KW-0808">Transferase</keyword>
<dbReference type="PANTHER" id="PTHR43861">
    <property type="entry name" value="TRANS-ACONITATE 2-METHYLTRANSFERASE-RELATED"/>
    <property type="match status" value="1"/>
</dbReference>
<accession>A0ABX0ABT7</accession>
<dbReference type="CDD" id="cd02440">
    <property type="entry name" value="AdoMet_MTases"/>
    <property type="match status" value="1"/>
</dbReference>
<name>A0ABX0ABT7_9GAMM</name>